<proteinExistence type="predicted"/>
<protein>
    <recommendedName>
        <fullName evidence="2">Tox-GHH domain-containing protein</fullName>
    </recommendedName>
</protein>
<feature type="compositionally biased region" description="Acidic residues" evidence="1">
    <location>
        <begin position="235"/>
        <end position="259"/>
    </location>
</feature>
<dbReference type="PATRIC" id="fig|1423722.3.peg.576"/>
<gene>
    <name evidence="3" type="ORF">FC62_GL000566</name>
</gene>
<feature type="region of interest" description="Disordered" evidence="1">
    <location>
        <begin position="222"/>
        <end position="301"/>
    </location>
</feature>
<feature type="domain" description="Tox-GHH" evidence="2">
    <location>
        <begin position="9"/>
        <end position="78"/>
    </location>
</feature>
<dbReference type="Proteomes" id="UP000050909">
    <property type="component" value="Unassembled WGS sequence"/>
</dbReference>
<keyword evidence="4" id="KW-1185">Reference proteome</keyword>
<feature type="compositionally biased region" description="Basic and acidic residues" evidence="1">
    <location>
        <begin position="279"/>
        <end position="293"/>
    </location>
</feature>
<evidence type="ECO:0000313" key="4">
    <source>
        <dbReference type="Proteomes" id="UP000050909"/>
    </source>
</evidence>
<dbReference type="Pfam" id="PF15636">
    <property type="entry name" value="Tox-GHH"/>
    <property type="match status" value="1"/>
</dbReference>
<comment type="caution">
    <text evidence="3">The sequence shown here is derived from an EMBL/GenBank/DDBJ whole genome shotgun (WGS) entry which is preliminary data.</text>
</comment>
<reference evidence="3 4" key="1">
    <citation type="journal article" date="2015" name="Genome Announc.">
        <title>Expanding the biotechnology potential of lactobacilli through comparative genomics of 213 strains and associated genera.</title>
        <authorList>
            <person name="Sun Z."/>
            <person name="Harris H.M."/>
            <person name="McCann A."/>
            <person name="Guo C."/>
            <person name="Argimon S."/>
            <person name="Zhang W."/>
            <person name="Yang X."/>
            <person name="Jeffery I.B."/>
            <person name="Cooney J.C."/>
            <person name="Kagawa T.F."/>
            <person name="Liu W."/>
            <person name="Song Y."/>
            <person name="Salvetti E."/>
            <person name="Wrobel A."/>
            <person name="Rasinkangas P."/>
            <person name="Parkhill J."/>
            <person name="Rea M.C."/>
            <person name="O'Sullivan O."/>
            <person name="Ritari J."/>
            <person name="Douillard F.P."/>
            <person name="Paul Ross R."/>
            <person name="Yang R."/>
            <person name="Briner A.E."/>
            <person name="Felis G.E."/>
            <person name="de Vos W.M."/>
            <person name="Barrangou R."/>
            <person name="Klaenhammer T.R."/>
            <person name="Caufield P.W."/>
            <person name="Cui Y."/>
            <person name="Zhang H."/>
            <person name="O'Toole P.W."/>
        </authorList>
    </citation>
    <scope>NUCLEOTIDE SEQUENCE [LARGE SCALE GENOMIC DNA]</scope>
    <source>
        <strain evidence="3 4">DSM 20534</strain>
    </source>
</reference>
<name>A0A0R1H618_9LACO</name>
<evidence type="ECO:0000313" key="3">
    <source>
        <dbReference type="EMBL" id="KRK38874.1"/>
    </source>
</evidence>
<evidence type="ECO:0000256" key="1">
    <source>
        <dbReference type="SAM" id="MobiDB-lite"/>
    </source>
</evidence>
<accession>A0A0R1H618</accession>
<dbReference type="EMBL" id="AZCV01000001">
    <property type="protein sequence ID" value="KRK38874.1"/>
    <property type="molecule type" value="Genomic_DNA"/>
</dbReference>
<feature type="compositionally biased region" description="Low complexity" evidence="1">
    <location>
        <begin position="222"/>
        <end position="234"/>
    </location>
</feature>
<dbReference type="AlphaFoldDB" id="A0A0R1H618"/>
<sequence>MSRRTEESNKAIHAAWNKEQELVQEGKGTREWTAQQQKDILDKGKAYDENRVAFQGQHMKSVERYPEYQGDPGNIQFLTRAEHLEAHDGDWKNPTNWHFNPVTKEKTDFGDGTFIQCETIQLADPVTKAQNKPEIEKEVNQESVSGVQKKVESNKKYESLHETVPPNNIEDITKQEFVPKLKSGFKTISKTIIEFSDKHPNAIKAIKGVVLFVANVAVAAIKESSRSGSSNSEYEWSDDDRAEYEDSYDDYPADQDTSESSERSSPNEHTVRGHGQHYHYKDGSVKWKDKDPYSRGGNNEE</sequence>
<evidence type="ECO:0000259" key="2">
    <source>
        <dbReference type="Pfam" id="PF15636"/>
    </source>
</evidence>
<dbReference type="InterPro" id="IPR028916">
    <property type="entry name" value="Tox-GHH_dom"/>
</dbReference>
<dbReference type="RefSeq" id="WP_056945930.1">
    <property type="nucleotide sequence ID" value="NZ_AZCV01000001.1"/>
</dbReference>
<organism evidence="3 4">
    <name type="scientific">Amylolactobacillus amylotrophicus DSM 20534</name>
    <dbReference type="NCBI Taxonomy" id="1423722"/>
    <lineage>
        <taxon>Bacteria</taxon>
        <taxon>Bacillati</taxon>
        <taxon>Bacillota</taxon>
        <taxon>Bacilli</taxon>
        <taxon>Lactobacillales</taxon>
        <taxon>Lactobacillaceae</taxon>
        <taxon>Amylolactobacillus</taxon>
    </lineage>
</organism>
<feature type="compositionally biased region" description="Basic and acidic residues" evidence="1">
    <location>
        <begin position="260"/>
        <end position="271"/>
    </location>
</feature>